<dbReference type="EC" id="5.2.1.8" evidence="2"/>
<dbReference type="FunFam" id="2.40.100.10:FF:000025">
    <property type="entry name" value="Peptidyl-prolyl cis-trans isomerase CYP19-2"/>
    <property type="match status" value="1"/>
</dbReference>
<feature type="region of interest" description="Disordered" evidence="6">
    <location>
        <begin position="67"/>
        <end position="94"/>
    </location>
</feature>
<dbReference type="InterPro" id="IPR012923">
    <property type="entry name" value="Csm3"/>
</dbReference>
<feature type="compositionally biased region" description="Polar residues" evidence="6">
    <location>
        <begin position="1603"/>
        <end position="1622"/>
    </location>
</feature>
<dbReference type="Pfam" id="PF00160">
    <property type="entry name" value="Pro_isomerase"/>
    <property type="match status" value="1"/>
</dbReference>
<dbReference type="PANTHER" id="PTHR11071">
    <property type="entry name" value="PEPTIDYL-PROLYL CIS-TRANS ISOMERASE"/>
    <property type="match status" value="1"/>
</dbReference>
<dbReference type="PANTHER" id="PTHR11071:SF561">
    <property type="entry name" value="PEPTIDYL-PROLYL CIS-TRANS ISOMERASE D-RELATED"/>
    <property type="match status" value="1"/>
</dbReference>
<organism evidence="8 9">
    <name type="scientific">Paragonimus westermani</name>
    <dbReference type="NCBI Taxonomy" id="34504"/>
    <lineage>
        <taxon>Eukaryota</taxon>
        <taxon>Metazoa</taxon>
        <taxon>Spiralia</taxon>
        <taxon>Lophotrochozoa</taxon>
        <taxon>Platyhelminthes</taxon>
        <taxon>Trematoda</taxon>
        <taxon>Digenea</taxon>
        <taxon>Plagiorchiida</taxon>
        <taxon>Troglotremata</taxon>
        <taxon>Troglotrematidae</taxon>
        <taxon>Paragonimus</taxon>
    </lineage>
</organism>
<dbReference type="GO" id="GO:0016018">
    <property type="term" value="F:cyclosporin A binding"/>
    <property type="evidence" value="ECO:0007669"/>
    <property type="project" value="TreeGrafter"/>
</dbReference>
<dbReference type="PRINTS" id="PR00153">
    <property type="entry name" value="CSAPPISMRASE"/>
</dbReference>
<dbReference type="InterPro" id="IPR002130">
    <property type="entry name" value="Cyclophilin-type_PPIase_dom"/>
</dbReference>
<dbReference type="Proteomes" id="UP000699462">
    <property type="component" value="Unassembled WGS sequence"/>
</dbReference>
<dbReference type="GO" id="GO:0031297">
    <property type="term" value="P:replication fork processing"/>
    <property type="evidence" value="ECO:0007669"/>
    <property type="project" value="InterPro"/>
</dbReference>
<evidence type="ECO:0000256" key="1">
    <source>
        <dbReference type="ARBA" id="ARBA00000971"/>
    </source>
</evidence>
<dbReference type="InterPro" id="IPR029000">
    <property type="entry name" value="Cyclophilin-like_dom_sf"/>
</dbReference>
<dbReference type="GO" id="GO:0006457">
    <property type="term" value="P:protein folding"/>
    <property type="evidence" value="ECO:0007669"/>
    <property type="project" value="InterPro"/>
</dbReference>
<feature type="domain" description="PPIase cyclophilin-type" evidence="7">
    <location>
        <begin position="1320"/>
        <end position="1475"/>
    </location>
</feature>
<evidence type="ECO:0000256" key="6">
    <source>
        <dbReference type="SAM" id="MobiDB-lite"/>
    </source>
</evidence>
<feature type="compositionally biased region" description="Polar residues" evidence="6">
    <location>
        <begin position="1554"/>
        <end position="1568"/>
    </location>
</feature>
<evidence type="ECO:0000256" key="4">
    <source>
        <dbReference type="ARBA" id="ARBA00023235"/>
    </source>
</evidence>
<feature type="compositionally biased region" description="Polar residues" evidence="6">
    <location>
        <begin position="510"/>
        <end position="526"/>
    </location>
</feature>
<dbReference type="GO" id="GO:0005634">
    <property type="term" value="C:nucleus"/>
    <property type="evidence" value="ECO:0007669"/>
    <property type="project" value="InterPro"/>
</dbReference>
<name>A0A8T0DWY3_9TREM</name>
<dbReference type="InterPro" id="IPR020892">
    <property type="entry name" value="Cyclophilin-type_PPIase_CS"/>
</dbReference>
<evidence type="ECO:0000313" key="9">
    <source>
        <dbReference type="Proteomes" id="UP000699462"/>
    </source>
</evidence>
<sequence>MVMEVTPEDMVFETDLESAKSCTQATCRRVAAHCSSLMDALMLFKTWFIQRQSDLHNHSANYTTVNPASHQPRITGSSGHIQTTHATRRPSDLDDTLAMTKPSSTTIIHLEEREWAVGRMRRLENQVTRLRSACLAMRVQLEAGLRHRMEADQLKRELEMTRNTVSHYQDIIAEGNKFREDLRTELARVRKEASAARAQLHRGHALTTSPGTPTLHPVLQRDQPELFDHADTLATTMFAIASPLDVTAVAHETSSIHLRTQLERQVRWYDALKKEANELRETLRRLSEKDAEQTSLLETLRESVRTVINQVCETHNHRKTRRTNPFGSVLTFRWLHTLAEHMKISLPDNLVAIAMEYTQPTSSHRQTSELGHAIDIRKRTKCAASEVGKWKKVRIESGEVDMSLMDCVSSSPSVDGDSLSPVSPKRSGSDFLNQILSELHAVNDEPCIVPPSNNNDPSDVDGRILNTSATITTQMSLEKEPHYLSSRVNLTSVPVVPNSTALPQNVHVTESTHKSSMSSAGVTSPARTPMRNLLNNTFPVDMDDELPDVECEDLPQPLHEAQSGIALARSPRSSQDNIPDNQNRRALRSNCSGITSDTSPSKVPTAITLALPFTCSTCVSADSGLPNATVLSSSSTRPVRQTVSIDSNEAVATRMPTCPHVYSRKTRAASPGRDQSKSVPDTLLSLLDSRYSPSTIQWFDQITSDMILDEDFTTLSVDKSRSVCLPRCHHEPLSPNSNSLAEALDSSSTSNTSKVLPAKTISTQFTPVVNVDADKSEMQLDDTTLSESCFVYFKSGNTSQPPKKLVHSLLNRPQDISIDLIWTSCIKPVAAVGKVSELEKRETRFVTLCLALRDHCLVRNVSEWPLRHMRDLTNPDQVTSSIACVFHLFSKVNQTDQCFRVYLVKFLRVLFSVGQPVENFRLNVFPRVIYLCLSRFAKLWSGIEPLRDAAAAQLCQPSVDLSSFSSVIVTIQALLAWQEARNYRSQAKPKTKKRDNLSALFVKFHSCGWLSNIMTQPALEVPTLSQQNYRLRCLALRLVDACLLVRRTHTLETIVAHPSSTKETVEAACSLHLLLSAMTLVVGDEAVVDQKEDGSDTCSEFSPLGRLPHQRKRRHRQTQRQHRQGLLGWLLTGRLLPWVIKQSKSLETNRMPESIGLFNRLLILTTDVVVLGTHLLSIHLSDSHLDDLRASVFLAGRRLVYLLVRSLERTAEWSFNGTQLICSLRLFQFAPKRFLSQMTRSVISRASHLPELKTSNTSVSLLWASCSVKELVEQSLSLMLINAKSLHLSEDLVTNSVFIMAVPLPAVAERMNNPKNPVVFFDVTIGGQEIGRMQFELFQDIVPKTVENFRQFCTGEYRKDGVPTGYKGSSFHRIIKDFMVQGGDFVNGDGTGSSSIYGGVQFADENFRMKHSSPGMLSMANSGRDTNGCQFFITCAPCEFLDGKHVVFGQIVDGMLVLKKIENVPTGANNRPKASDKHDHRFASRILSSTRISEADGLEDEYGANLQKRVAQPLRRRRIQLMDEEEMQEDAENIEPNWSNFPTLPSSIPFPDTNDGSPSRGSGSATETPESESFQSEASEEESILGSPSKRPTKYKDHRTSSERGSVQLPQQPGSTRTPLNKTTRRTPSPTEREVVEHADEDVDVDVLNRLRRLSKGAAKKTVKRPRPKLDPERLLGDSGLPALLEDFKKVHFRGKGFEFQDLDRLLFVYEAWAHRLMPKLSFPDIIERLEKVGSRREIQVALHRLRNGIWPPYVSAEQIDEENDSDEVEFPGTTAPGPIVDEEAAWEQALKALPTSSQSCVPHLTTSVSPDRLGQTVQVEANSPDLTPGPSTSVFESEEARIERNRRLALERLEARRASASGMNLSQTDFSCKLPSTPSLLRNAFKATLVAEKSQLTIASDVSELQPDTPLHEPDIQPAMDDTTTSNTADLNQTLSAPHFSN</sequence>
<reference evidence="8 9" key="1">
    <citation type="submission" date="2019-07" db="EMBL/GenBank/DDBJ databases">
        <title>Annotation for the trematode Paragonimus westermani.</title>
        <authorList>
            <person name="Choi Y.-J."/>
        </authorList>
    </citation>
    <scope>NUCLEOTIDE SEQUENCE [LARGE SCALE GENOMIC DNA]</scope>
    <source>
        <strain evidence="8">180907_Pwestermani</strain>
    </source>
</reference>
<dbReference type="Gene3D" id="2.40.100.10">
    <property type="entry name" value="Cyclophilin-like"/>
    <property type="match status" value="1"/>
</dbReference>
<feature type="compositionally biased region" description="Polar residues" evidence="6">
    <location>
        <begin position="67"/>
        <end position="85"/>
    </location>
</feature>
<keyword evidence="9" id="KW-1185">Reference proteome</keyword>
<dbReference type="GO" id="GO:0003755">
    <property type="term" value="F:peptidyl-prolyl cis-trans isomerase activity"/>
    <property type="evidence" value="ECO:0007669"/>
    <property type="project" value="UniProtKB-KW"/>
</dbReference>
<keyword evidence="5" id="KW-0175">Coiled coil</keyword>
<dbReference type="GO" id="GO:0005737">
    <property type="term" value="C:cytoplasm"/>
    <property type="evidence" value="ECO:0007669"/>
    <property type="project" value="TreeGrafter"/>
</dbReference>
<feature type="coiled-coil region" evidence="5">
    <location>
        <begin position="151"/>
        <end position="199"/>
    </location>
</feature>
<keyword evidence="4" id="KW-0413">Isomerase</keyword>
<dbReference type="Pfam" id="PF07962">
    <property type="entry name" value="Swi3"/>
    <property type="match status" value="1"/>
</dbReference>
<evidence type="ECO:0000259" key="7">
    <source>
        <dbReference type="PROSITE" id="PS50072"/>
    </source>
</evidence>
<dbReference type="PROSITE" id="PS00170">
    <property type="entry name" value="CSA_PPIASE_1"/>
    <property type="match status" value="1"/>
</dbReference>
<comment type="caution">
    <text evidence="8">The sequence shown here is derived from an EMBL/GenBank/DDBJ whole genome shotgun (WGS) entry which is preliminary data.</text>
</comment>
<accession>A0A8T0DWY3</accession>
<dbReference type="EMBL" id="JTDF01000646">
    <property type="protein sequence ID" value="KAF8571207.1"/>
    <property type="molecule type" value="Genomic_DNA"/>
</dbReference>
<protein>
    <recommendedName>
        <fullName evidence="2">peptidylprolyl isomerase</fullName>
        <ecNumber evidence="2">5.2.1.8</ecNumber>
    </recommendedName>
</protein>
<comment type="catalytic activity">
    <reaction evidence="1">
        <text>[protein]-peptidylproline (omega=180) = [protein]-peptidylproline (omega=0)</text>
        <dbReference type="Rhea" id="RHEA:16237"/>
        <dbReference type="Rhea" id="RHEA-COMP:10747"/>
        <dbReference type="Rhea" id="RHEA-COMP:10748"/>
        <dbReference type="ChEBI" id="CHEBI:83833"/>
        <dbReference type="ChEBI" id="CHEBI:83834"/>
        <dbReference type="EC" id="5.2.1.8"/>
    </reaction>
</comment>
<proteinExistence type="predicted"/>
<keyword evidence="3" id="KW-0697">Rotamase</keyword>
<gene>
    <name evidence="8" type="ORF">P879_04875</name>
</gene>
<dbReference type="CDD" id="cd01926">
    <property type="entry name" value="cyclophilin_ABH_like"/>
    <property type="match status" value="1"/>
</dbReference>
<feature type="region of interest" description="Disordered" evidence="6">
    <location>
        <begin position="1902"/>
        <end position="1943"/>
    </location>
</feature>
<feature type="compositionally biased region" description="Polar residues" evidence="6">
    <location>
        <begin position="1923"/>
        <end position="1943"/>
    </location>
</feature>
<evidence type="ECO:0000313" key="8">
    <source>
        <dbReference type="EMBL" id="KAF8571207.1"/>
    </source>
</evidence>
<dbReference type="PROSITE" id="PS50072">
    <property type="entry name" value="CSA_PPIASE_2"/>
    <property type="match status" value="1"/>
</dbReference>
<evidence type="ECO:0000256" key="3">
    <source>
        <dbReference type="ARBA" id="ARBA00023110"/>
    </source>
</evidence>
<evidence type="ECO:0000256" key="5">
    <source>
        <dbReference type="SAM" id="Coils"/>
    </source>
</evidence>
<feature type="region of interest" description="Disordered" evidence="6">
    <location>
        <begin position="510"/>
        <end position="530"/>
    </location>
</feature>
<evidence type="ECO:0000256" key="2">
    <source>
        <dbReference type="ARBA" id="ARBA00013194"/>
    </source>
</evidence>
<feature type="region of interest" description="Disordered" evidence="6">
    <location>
        <begin position="1526"/>
        <end position="1636"/>
    </location>
</feature>
<dbReference type="OrthoDB" id="437078at2759"/>
<dbReference type="GO" id="GO:0006974">
    <property type="term" value="P:DNA damage response"/>
    <property type="evidence" value="ECO:0007669"/>
    <property type="project" value="InterPro"/>
</dbReference>
<feature type="compositionally biased region" description="Polar residues" evidence="6">
    <location>
        <begin position="1536"/>
        <end position="1546"/>
    </location>
</feature>
<dbReference type="SUPFAM" id="SSF50891">
    <property type="entry name" value="Cyclophilin-like"/>
    <property type="match status" value="1"/>
</dbReference>